<reference evidence="1" key="1">
    <citation type="submission" date="2019-12" db="EMBL/GenBank/DDBJ databases">
        <authorList>
            <person name="Cremers G."/>
        </authorList>
    </citation>
    <scope>NUCLEOTIDE SEQUENCE</scope>
    <source>
        <strain evidence="1">Vvax</strain>
    </source>
</reference>
<protein>
    <recommendedName>
        <fullName evidence="2">Apea-like HEPN domain-containing protein</fullName>
    </recommendedName>
</protein>
<dbReference type="AlphaFoldDB" id="A0A679J3Y7"/>
<dbReference type="RefSeq" id="WP_339091054.1">
    <property type="nucleotide sequence ID" value="NZ_LR743507.1"/>
</dbReference>
<dbReference type="EMBL" id="LR743507">
    <property type="protein sequence ID" value="CAA2105884.1"/>
    <property type="molecule type" value="Genomic_DNA"/>
</dbReference>
<proteinExistence type="predicted"/>
<evidence type="ECO:0000313" key="1">
    <source>
        <dbReference type="EMBL" id="CAA2105884.1"/>
    </source>
</evidence>
<gene>
    <name evidence="1" type="ORF">VVAX_03474</name>
</gene>
<accession>A0A679J3Y7</accession>
<organism evidence="1">
    <name type="scientific">Variovorax paradoxus</name>
    <dbReference type="NCBI Taxonomy" id="34073"/>
    <lineage>
        <taxon>Bacteria</taxon>
        <taxon>Pseudomonadati</taxon>
        <taxon>Pseudomonadota</taxon>
        <taxon>Betaproteobacteria</taxon>
        <taxon>Burkholderiales</taxon>
        <taxon>Comamonadaceae</taxon>
        <taxon>Variovorax</taxon>
    </lineage>
</organism>
<evidence type="ECO:0008006" key="2">
    <source>
        <dbReference type="Google" id="ProtNLM"/>
    </source>
</evidence>
<name>A0A679J3Y7_VARPD</name>
<sequence length="345" mass="39979">MKKTNFTAFYPSRRYWADSAIDFSDQTKQHWFLNQMKDEVFEGNTGQVTLKVCRDGRIMLRVEALEREFAPNEVEPIEQMVGRWGQYLDHMNAFYLLFDSAMLELKQYALFNLHEITHRDAFRVTFENGVWGGENMAMESIASTFQSDRFAAPGFNAMPNPAALPLEHDPRFSNRYVVDRSVFENAFSRFSVAIDNPGLVEKLALYAKSLSEYKAGNYETALVLSWFVIESTLNALWSKHLDSLNRDLPDRRKRINADRRATLATGRDYTSSVKSNMLELWAVLSPELFRDIDTVRGYRNGVVHDERFQSNAEKTQLALKTAQEMIYERWDFRFTPSLSYSVNGL</sequence>